<dbReference type="AlphaFoldDB" id="A0AA51RD12"/>
<dbReference type="EMBL" id="CP129971">
    <property type="protein sequence ID" value="WMN12468.1"/>
    <property type="molecule type" value="Genomic_DNA"/>
</dbReference>
<feature type="transmembrane region" description="Helical" evidence="5">
    <location>
        <begin position="360"/>
        <end position="377"/>
    </location>
</feature>
<evidence type="ECO:0000256" key="2">
    <source>
        <dbReference type="ARBA" id="ARBA00022692"/>
    </source>
</evidence>
<feature type="transmembrane region" description="Helical" evidence="5">
    <location>
        <begin position="72"/>
        <end position="89"/>
    </location>
</feature>
<name>A0AA51RD12_9BACT</name>
<proteinExistence type="predicted"/>
<dbReference type="PANTHER" id="PTHR37422:SF13">
    <property type="entry name" value="LIPOPOLYSACCHARIDE BIOSYNTHESIS PROTEIN PA4999-RELATED"/>
    <property type="match status" value="1"/>
</dbReference>
<dbReference type="RefSeq" id="WP_308350599.1">
    <property type="nucleotide sequence ID" value="NZ_CP129971.1"/>
</dbReference>
<feature type="transmembrane region" description="Helical" evidence="5">
    <location>
        <begin position="44"/>
        <end position="60"/>
    </location>
</feature>
<keyword evidence="8" id="KW-1185">Reference proteome</keyword>
<keyword evidence="7" id="KW-0436">Ligase</keyword>
<evidence type="ECO:0000256" key="4">
    <source>
        <dbReference type="ARBA" id="ARBA00023136"/>
    </source>
</evidence>
<feature type="transmembrane region" description="Helical" evidence="5">
    <location>
        <begin position="125"/>
        <end position="149"/>
    </location>
</feature>
<dbReference type="GO" id="GO:0016020">
    <property type="term" value="C:membrane"/>
    <property type="evidence" value="ECO:0007669"/>
    <property type="project" value="UniProtKB-SubCell"/>
</dbReference>
<feature type="transmembrane region" description="Helical" evidence="5">
    <location>
        <begin position="20"/>
        <end position="38"/>
    </location>
</feature>
<evidence type="ECO:0000313" key="7">
    <source>
        <dbReference type="EMBL" id="WMN12468.1"/>
    </source>
</evidence>
<reference evidence="7 8" key="1">
    <citation type="submission" date="2023-08" db="EMBL/GenBank/DDBJ databases">
        <title>Comparative genomics and taxonomic characterization of three novel marine species of genus Marivirga.</title>
        <authorList>
            <person name="Muhammad N."/>
            <person name="Kim S.-G."/>
        </authorList>
    </citation>
    <scope>NUCLEOTIDE SEQUENCE [LARGE SCALE GENOMIC DNA]</scope>
    <source>
        <strain evidence="7 8">BDSF4-3</strain>
    </source>
</reference>
<keyword evidence="2 5" id="KW-0812">Transmembrane</keyword>
<protein>
    <submittedName>
        <fullName evidence="7">O-antigen ligase family protein</fullName>
    </submittedName>
</protein>
<evidence type="ECO:0000259" key="6">
    <source>
        <dbReference type="Pfam" id="PF04932"/>
    </source>
</evidence>
<feature type="transmembrane region" description="Helical" evidence="5">
    <location>
        <begin position="216"/>
        <end position="233"/>
    </location>
</feature>
<evidence type="ECO:0000256" key="1">
    <source>
        <dbReference type="ARBA" id="ARBA00004141"/>
    </source>
</evidence>
<dbReference type="InterPro" id="IPR051533">
    <property type="entry name" value="WaaL-like"/>
</dbReference>
<dbReference type="GO" id="GO:0016874">
    <property type="term" value="F:ligase activity"/>
    <property type="evidence" value="ECO:0007669"/>
    <property type="project" value="UniProtKB-KW"/>
</dbReference>
<feature type="transmembrane region" description="Helical" evidence="5">
    <location>
        <begin position="193"/>
        <end position="210"/>
    </location>
</feature>
<gene>
    <name evidence="7" type="ORF">QYS49_33670</name>
</gene>
<dbReference type="Proteomes" id="UP001230496">
    <property type="component" value="Chromosome"/>
</dbReference>
<accession>A0AA51RD12</accession>
<feature type="domain" description="O-antigen ligase-related" evidence="6">
    <location>
        <begin position="201"/>
        <end position="346"/>
    </location>
</feature>
<evidence type="ECO:0000313" key="8">
    <source>
        <dbReference type="Proteomes" id="UP001230496"/>
    </source>
</evidence>
<keyword evidence="4 5" id="KW-0472">Membrane</keyword>
<dbReference type="Pfam" id="PF04932">
    <property type="entry name" value="Wzy_C"/>
    <property type="match status" value="1"/>
</dbReference>
<dbReference type="InterPro" id="IPR007016">
    <property type="entry name" value="O-antigen_ligase-rel_domated"/>
</dbReference>
<keyword evidence="3 5" id="KW-1133">Transmembrane helix</keyword>
<evidence type="ECO:0000256" key="3">
    <source>
        <dbReference type="ARBA" id="ARBA00022989"/>
    </source>
</evidence>
<feature type="transmembrane region" description="Helical" evidence="5">
    <location>
        <begin position="330"/>
        <end position="348"/>
    </location>
</feature>
<organism evidence="7 8">
    <name type="scientific">Marivirga salinarum</name>
    <dbReference type="NCBI Taxonomy" id="3059078"/>
    <lineage>
        <taxon>Bacteria</taxon>
        <taxon>Pseudomonadati</taxon>
        <taxon>Bacteroidota</taxon>
        <taxon>Cytophagia</taxon>
        <taxon>Cytophagales</taxon>
        <taxon>Marivirgaceae</taxon>
        <taxon>Marivirga</taxon>
    </lineage>
</organism>
<evidence type="ECO:0000256" key="5">
    <source>
        <dbReference type="SAM" id="Phobius"/>
    </source>
</evidence>
<feature type="transmembrane region" description="Helical" evidence="5">
    <location>
        <begin position="240"/>
        <end position="257"/>
    </location>
</feature>
<comment type="subcellular location">
    <subcellularLocation>
        <location evidence="1">Membrane</location>
        <topology evidence="1">Multi-pass membrane protein</topology>
    </subcellularLocation>
</comment>
<dbReference type="PANTHER" id="PTHR37422">
    <property type="entry name" value="TEICHURONIC ACID BIOSYNTHESIS PROTEIN TUAE"/>
    <property type="match status" value="1"/>
</dbReference>
<dbReference type="KEGG" id="msaa:QYS49_33670"/>
<sequence>MTVIHNHFIEFSKKYKGKKFDLGILFSIGIILFTMPLVSHKVTSAASIFAAILFIIKALRNSLTIKQFLKKDYYPIVAYFLLMIVGLTYSSNVELGLFNLEKSASLILFPLLFSSIHLNNKTRNILINTFILGVFTGAFICNVNQILLYSNPFHNFYILLLEPLAMHPTYFSLYLNMSIAMLLLKIFDKISPLQIVIYAVLIIYAIIFGFYVGSKIFIVGLLITFIAILILQLGFNYKSISLIIISISVIIIVSYNVDFFQRRFYIPLFKVFKGNYYTFFFERTISWYCSLVKISESPVIGYGTGSVQEALTDCYLENGKTFYHNAHNQYLSTLLGYGIPGLLILLNIYLKPMFLYLKKILNKPLILFSIIIAIYSLTEVLLGLNKGILFISLFYCLLMTFKKDIKCAE</sequence>